<evidence type="ECO:0000313" key="1">
    <source>
        <dbReference type="EMBL" id="KAF4626359.1"/>
    </source>
</evidence>
<organism evidence="1 2">
    <name type="scientific">Cudoniella acicularis</name>
    <dbReference type="NCBI Taxonomy" id="354080"/>
    <lineage>
        <taxon>Eukaryota</taxon>
        <taxon>Fungi</taxon>
        <taxon>Dikarya</taxon>
        <taxon>Ascomycota</taxon>
        <taxon>Pezizomycotina</taxon>
        <taxon>Leotiomycetes</taxon>
        <taxon>Helotiales</taxon>
        <taxon>Tricladiaceae</taxon>
        <taxon>Cudoniella</taxon>
    </lineage>
</organism>
<sequence length="460" mass="53402">MASSTSKNNTNNNETFFLQEELIPFFPFHLFTDPTIAHPQPIFWEPTTWAGKITSWGDEKWSEFFPTKRFIDLLMNLPKEVRHIIYTNILLSKASKTPDDHQQELKKLVFMRRITELTKWVPAVIDPPIFALTQSQNQKEDTPAKPITKRNQLLASSQLYREALRYVYALTASSSLHLTFTGWLCTSPSPSSSDPTALSDFLAWFFSNISITIDTVGKKRLGSETEYNDSGLVWFKKKALSLSRFRHVKFIMQPQYMFKKKHDILTRRFAAVDPRLDLPPSDLEFKLPDADEQFRKFYQIVEDNFYNLTSLEVGMRITLHFMIDIMEDPTKHKWLKGFQYMAVAKSFKVKLSLYMVCNWDGWKEDWKDGAKSVRAEHERQCEVLLRRLMVPNCLRGEEQLIEVGETGIQKTCCADESKVGRGEGEQHNMPFRSSIEVTRPTNAYSKPIYATGKNNEKRTC</sequence>
<keyword evidence="2" id="KW-1185">Reference proteome</keyword>
<protein>
    <submittedName>
        <fullName evidence="1">Uncharacterized protein</fullName>
    </submittedName>
</protein>
<dbReference type="EMBL" id="JAAMPI010001167">
    <property type="protein sequence ID" value="KAF4626359.1"/>
    <property type="molecule type" value="Genomic_DNA"/>
</dbReference>
<proteinExistence type="predicted"/>
<dbReference type="AlphaFoldDB" id="A0A8H4RA63"/>
<accession>A0A8H4RA63</accession>
<gene>
    <name evidence="1" type="ORF">G7Y89_g11801</name>
</gene>
<reference evidence="1 2" key="1">
    <citation type="submission" date="2020-03" db="EMBL/GenBank/DDBJ databases">
        <title>Draft Genome Sequence of Cudoniella acicularis.</title>
        <authorList>
            <person name="Buettner E."/>
            <person name="Kellner H."/>
        </authorList>
    </citation>
    <scope>NUCLEOTIDE SEQUENCE [LARGE SCALE GENOMIC DNA]</scope>
    <source>
        <strain evidence="1 2">DSM 108380</strain>
    </source>
</reference>
<evidence type="ECO:0000313" key="2">
    <source>
        <dbReference type="Proteomes" id="UP000566819"/>
    </source>
</evidence>
<dbReference type="Proteomes" id="UP000566819">
    <property type="component" value="Unassembled WGS sequence"/>
</dbReference>
<name>A0A8H4RA63_9HELO</name>
<comment type="caution">
    <text evidence="1">The sequence shown here is derived from an EMBL/GenBank/DDBJ whole genome shotgun (WGS) entry which is preliminary data.</text>
</comment>